<protein>
    <submittedName>
        <fullName evidence="1">Uncharacterized protein</fullName>
    </submittedName>
</protein>
<proteinExistence type="predicted"/>
<organism evidence="1 2">
    <name type="scientific">Arachis hypogaea</name>
    <name type="common">Peanut</name>
    <dbReference type="NCBI Taxonomy" id="3818"/>
    <lineage>
        <taxon>Eukaryota</taxon>
        <taxon>Viridiplantae</taxon>
        <taxon>Streptophyta</taxon>
        <taxon>Embryophyta</taxon>
        <taxon>Tracheophyta</taxon>
        <taxon>Spermatophyta</taxon>
        <taxon>Magnoliopsida</taxon>
        <taxon>eudicotyledons</taxon>
        <taxon>Gunneridae</taxon>
        <taxon>Pentapetalae</taxon>
        <taxon>rosids</taxon>
        <taxon>fabids</taxon>
        <taxon>Fabales</taxon>
        <taxon>Fabaceae</taxon>
        <taxon>Papilionoideae</taxon>
        <taxon>50 kb inversion clade</taxon>
        <taxon>dalbergioids sensu lato</taxon>
        <taxon>Dalbergieae</taxon>
        <taxon>Pterocarpus clade</taxon>
        <taxon>Arachis</taxon>
    </lineage>
</organism>
<evidence type="ECO:0000313" key="1">
    <source>
        <dbReference type="EMBL" id="RYR39490.1"/>
    </source>
</evidence>
<comment type="caution">
    <text evidence="1">The sequence shown here is derived from an EMBL/GenBank/DDBJ whole genome shotgun (WGS) entry which is preliminary data.</text>
</comment>
<evidence type="ECO:0000313" key="2">
    <source>
        <dbReference type="Proteomes" id="UP000289738"/>
    </source>
</evidence>
<name>A0A445BLE6_ARAHY</name>
<keyword evidence="2" id="KW-1185">Reference proteome</keyword>
<dbReference type="EMBL" id="SDMP01000009">
    <property type="protein sequence ID" value="RYR39490.1"/>
    <property type="molecule type" value="Genomic_DNA"/>
</dbReference>
<dbReference type="AlphaFoldDB" id="A0A445BLE6"/>
<dbReference type="PROSITE" id="PS51257">
    <property type="entry name" value="PROKAR_LIPOPROTEIN"/>
    <property type="match status" value="1"/>
</dbReference>
<dbReference type="Proteomes" id="UP000289738">
    <property type="component" value="Chromosome A09"/>
</dbReference>
<accession>A0A445BLE6</accession>
<sequence>MRARVEPFISGVTAVGCEKRLQSRNIRVIGTVNSTRI</sequence>
<reference evidence="1 2" key="1">
    <citation type="submission" date="2019-01" db="EMBL/GenBank/DDBJ databases">
        <title>Sequencing of cultivated peanut Arachis hypogaea provides insights into genome evolution and oil improvement.</title>
        <authorList>
            <person name="Chen X."/>
        </authorList>
    </citation>
    <scope>NUCLEOTIDE SEQUENCE [LARGE SCALE GENOMIC DNA]</scope>
    <source>
        <strain evidence="2">cv. Fuhuasheng</strain>
        <tissue evidence="1">Leaves</tissue>
    </source>
</reference>
<gene>
    <name evidence="1" type="ORF">Ahy_A09g045043</name>
</gene>